<evidence type="ECO:0000313" key="3">
    <source>
        <dbReference type="Proteomes" id="UP000008141"/>
    </source>
</evidence>
<dbReference type="AlphaFoldDB" id="E1ZGG9"/>
<evidence type="ECO:0000256" key="1">
    <source>
        <dbReference type="SAM" id="MobiDB-lite"/>
    </source>
</evidence>
<dbReference type="KEGG" id="cvr:CHLNCDRAFT_134664"/>
<reference evidence="2 3" key="1">
    <citation type="journal article" date="2010" name="Plant Cell">
        <title>The Chlorella variabilis NC64A genome reveals adaptation to photosymbiosis, coevolution with viruses, and cryptic sex.</title>
        <authorList>
            <person name="Blanc G."/>
            <person name="Duncan G."/>
            <person name="Agarkova I."/>
            <person name="Borodovsky M."/>
            <person name="Gurnon J."/>
            <person name="Kuo A."/>
            <person name="Lindquist E."/>
            <person name="Lucas S."/>
            <person name="Pangilinan J."/>
            <person name="Polle J."/>
            <person name="Salamov A."/>
            <person name="Terry A."/>
            <person name="Yamada T."/>
            <person name="Dunigan D.D."/>
            <person name="Grigoriev I.V."/>
            <person name="Claverie J.M."/>
            <person name="Van Etten J.L."/>
        </authorList>
    </citation>
    <scope>NUCLEOTIDE SEQUENCE [LARGE SCALE GENOMIC DNA]</scope>
    <source>
        <strain evidence="2 3">NC64A</strain>
    </source>
</reference>
<sequence>MAGGTRARFVVPHRLHQPEQEQQQPKTPLDLGLRSSPTIDDVLGSSGANLREDDQQPVSLAGCQLVQPQASARVWLPQHDVPPLQQKPVELLDLISPAGPTVLQQQQWQQEQQRDEGGITPGFYIAGSSEAGSGARQLTGLLRRLPAVAPSSVSPPRAAQQQQQQLTCTVGGGGSAPLPPIFDPAGPGAVGSADFDPIASLSHVAAFQGEAEAAVERAASKRQKNSSLATNPFASFVFGKS</sequence>
<accession>E1ZGG9</accession>
<proteinExistence type="predicted"/>
<feature type="region of interest" description="Disordered" evidence="1">
    <location>
        <begin position="169"/>
        <end position="194"/>
    </location>
</feature>
<dbReference type="RefSeq" id="XP_005846859.1">
    <property type="nucleotide sequence ID" value="XM_005846797.1"/>
</dbReference>
<keyword evidence="3" id="KW-1185">Reference proteome</keyword>
<evidence type="ECO:0000313" key="2">
    <source>
        <dbReference type="EMBL" id="EFN54757.1"/>
    </source>
</evidence>
<name>E1ZGG9_CHLVA</name>
<gene>
    <name evidence="2" type="ORF">CHLNCDRAFT_134664</name>
</gene>
<dbReference type="InParanoid" id="E1ZGG9"/>
<dbReference type="EMBL" id="GL433846">
    <property type="protein sequence ID" value="EFN54757.1"/>
    <property type="molecule type" value="Genomic_DNA"/>
</dbReference>
<protein>
    <submittedName>
        <fullName evidence="2">Uncharacterized protein</fullName>
    </submittedName>
</protein>
<dbReference type="GeneID" id="17354434"/>
<dbReference type="Proteomes" id="UP000008141">
    <property type="component" value="Unassembled WGS sequence"/>
</dbReference>
<organism evidence="3">
    <name type="scientific">Chlorella variabilis</name>
    <name type="common">Green alga</name>
    <dbReference type="NCBI Taxonomy" id="554065"/>
    <lineage>
        <taxon>Eukaryota</taxon>
        <taxon>Viridiplantae</taxon>
        <taxon>Chlorophyta</taxon>
        <taxon>core chlorophytes</taxon>
        <taxon>Trebouxiophyceae</taxon>
        <taxon>Chlorellales</taxon>
        <taxon>Chlorellaceae</taxon>
        <taxon>Chlorella clade</taxon>
        <taxon>Chlorella</taxon>
    </lineage>
</organism>
<feature type="region of interest" description="Disordered" evidence="1">
    <location>
        <begin position="1"/>
        <end position="52"/>
    </location>
</feature>